<reference evidence="1" key="1">
    <citation type="submission" date="2020-05" db="UniProtKB">
        <authorList>
            <consortium name="EnsemblMetazoa"/>
        </authorList>
    </citation>
    <scope>IDENTIFICATION</scope>
    <source>
        <strain evidence="1">TTRI</strain>
    </source>
</reference>
<accession>A0A1A9UGT6</accession>
<proteinExistence type="predicted"/>
<dbReference type="VEuPathDB" id="VectorBase:GAUT004396"/>
<keyword evidence="2" id="KW-1185">Reference proteome</keyword>
<evidence type="ECO:0000313" key="1">
    <source>
        <dbReference type="EnsemblMetazoa" id="GAUT004396-PA"/>
    </source>
</evidence>
<name>A0A1A9UGT6_GLOAU</name>
<dbReference type="EnsemblMetazoa" id="GAUT004396-RA">
    <property type="protein sequence ID" value="GAUT004396-PA"/>
    <property type="gene ID" value="GAUT004396"/>
</dbReference>
<sequence length="123" mass="14286">MSEERTHLFKAKALISDSVLLMVRQRVLERQSYQSTEYIYQSHLKDKRNLPLTTTTTSGKKLKLRFKGIELSMEPRPYKEKVSFGQIYCPASMRQSVASKVIVPIARLGDTTMRRSKRKCETE</sequence>
<organism evidence="1 2">
    <name type="scientific">Glossina austeni</name>
    <name type="common">Savannah tsetse fly</name>
    <dbReference type="NCBI Taxonomy" id="7395"/>
    <lineage>
        <taxon>Eukaryota</taxon>
        <taxon>Metazoa</taxon>
        <taxon>Ecdysozoa</taxon>
        <taxon>Arthropoda</taxon>
        <taxon>Hexapoda</taxon>
        <taxon>Insecta</taxon>
        <taxon>Pterygota</taxon>
        <taxon>Neoptera</taxon>
        <taxon>Endopterygota</taxon>
        <taxon>Diptera</taxon>
        <taxon>Brachycera</taxon>
        <taxon>Muscomorpha</taxon>
        <taxon>Hippoboscoidea</taxon>
        <taxon>Glossinidae</taxon>
        <taxon>Glossina</taxon>
    </lineage>
</organism>
<evidence type="ECO:0000313" key="2">
    <source>
        <dbReference type="Proteomes" id="UP000078200"/>
    </source>
</evidence>
<dbReference type="Proteomes" id="UP000078200">
    <property type="component" value="Unassembled WGS sequence"/>
</dbReference>
<protein>
    <submittedName>
        <fullName evidence="1">Uncharacterized protein</fullName>
    </submittedName>
</protein>
<dbReference type="AlphaFoldDB" id="A0A1A9UGT6"/>